<sequence>MNLISRRMANSIISEVFSHYPDDFSELIDGTPIKQLVTEKLLSTLDETGQIPDELDIWSVYEDLVIEHKEKVISHNAKLIAEMPIGLEFSNSECSQFAATIACPSGKKFKVVLFDEKGVFSHKSANDPMEISRYLSDYKIQSISEPRFEQFCEREKFVENTAMLMDANKDSVFNLTM</sequence>
<accession>A0ABD7SSB0</accession>
<reference evidence="1 2" key="1">
    <citation type="submission" date="2019-06" db="EMBL/GenBank/DDBJ databases">
        <title>Vibrio cholerae phylogeny based on whole-genome sequencing reveals genetic diversity and population strucutre.</title>
        <authorList>
            <person name="Zhiqiu Y."/>
            <person name="Bin L."/>
            <person name="Lingyan J."/>
        </authorList>
    </citation>
    <scope>NUCLEOTIDE SEQUENCE [LARGE SCALE GENOMIC DNA]</scope>
    <source>
        <strain evidence="1 2">N2814</strain>
    </source>
</reference>
<name>A0ABD7SSB0_VIBCL</name>
<gene>
    <name evidence="1" type="ORF">FXF03_00970</name>
</gene>
<organism evidence="1 2">
    <name type="scientific">Vibrio cholerae</name>
    <dbReference type="NCBI Taxonomy" id="666"/>
    <lineage>
        <taxon>Bacteria</taxon>
        <taxon>Pseudomonadati</taxon>
        <taxon>Pseudomonadota</taxon>
        <taxon>Gammaproteobacteria</taxon>
        <taxon>Vibrionales</taxon>
        <taxon>Vibrionaceae</taxon>
        <taxon>Vibrio</taxon>
    </lineage>
</organism>
<dbReference type="AlphaFoldDB" id="A0ABD7SSB0"/>
<comment type="caution">
    <text evidence="1">The sequence shown here is derived from an EMBL/GenBank/DDBJ whole genome shotgun (WGS) entry which is preliminary data.</text>
</comment>
<dbReference type="RefSeq" id="WP_148500215.1">
    <property type="nucleotide sequence ID" value="NZ_JAWWVO010000009.1"/>
</dbReference>
<proteinExistence type="predicted"/>
<evidence type="ECO:0000313" key="1">
    <source>
        <dbReference type="EMBL" id="TXX67171.1"/>
    </source>
</evidence>
<dbReference type="Proteomes" id="UP000323819">
    <property type="component" value="Unassembled WGS sequence"/>
</dbReference>
<dbReference type="EMBL" id="VSIJ01000005">
    <property type="protein sequence ID" value="TXX67171.1"/>
    <property type="molecule type" value="Genomic_DNA"/>
</dbReference>
<protein>
    <submittedName>
        <fullName evidence="1">Uncharacterized protein</fullName>
    </submittedName>
</protein>
<evidence type="ECO:0000313" key="2">
    <source>
        <dbReference type="Proteomes" id="UP000323819"/>
    </source>
</evidence>